<dbReference type="InterPro" id="IPR012349">
    <property type="entry name" value="Split_barrel_FMN-bd"/>
</dbReference>
<comment type="caution">
    <text evidence="3">The sequence shown here is derived from an EMBL/GenBank/DDBJ whole genome shotgun (WGS) entry which is preliminary data.</text>
</comment>
<dbReference type="InterPro" id="IPR004378">
    <property type="entry name" value="F420H2_quin_Rdtase"/>
</dbReference>
<name>A0ABQ4BXD6_9ACTN</name>
<evidence type="ECO:0008006" key="5">
    <source>
        <dbReference type="Google" id="ProtNLM"/>
    </source>
</evidence>
<comment type="catalytic activity">
    <reaction evidence="2">
        <text>oxidized coenzyme F420-(gamma-L-Glu)(n) + a quinol + H(+) = reduced coenzyme F420-(gamma-L-Glu)(n) + a quinone</text>
        <dbReference type="Rhea" id="RHEA:39663"/>
        <dbReference type="Rhea" id="RHEA-COMP:12939"/>
        <dbReference type="Rhea" id="RHEA-COMP:14378"/>
        <dbReference type="ChEBI" id="CHEBI:15378"/>
        <dbReference type="ChEBI" id="CHEBI:24646"/>
        <dbReference type="ChEBI" id="CHEBI:132124"/>
        <dbReference type="ChEBI" id="CHEBI:133980"/>
        <dbReference type="ChEBI" id="CHEBI:139511"/>
    </reaction>
</comment>
<comment type="similarity">
    <text evidence="1">Belongs to the F420H(2)-dependent quinone reductase family.</text>
</comment>
<dbReference type="Gene3D" id="2.30.110.10">
    <property type="entry name" value="Electron Transport, Fmn-binding Protein, Chain A"/>
    <property type="match status" value="1"/>
</dbReference>
<dbReference type="NCBIfam" id="TIGR00026">
    <property type="entry name" value="hi_GC_TIGR00026"/>
    <property type="match status" value="1"/>
</dbReference>
<protein>
    <recommendedName>
        <fullName evidence="5">Deazaflavin-dependent oxidoreductase (Nitroreductase family)</fullName>
    </recommendedName>
</protein>
<sequence>MSETKPARVPPRWVVRSAWAVHRGIYRGSGGRLGLSRPRGNKYGLLRLTTTGRRTGRERGVIVAYLLDGPRYTTLAMNGWGEPEPAWWLNLKAHPEARIDLGGGPQPIRARAASGDERVRLWELWSTVDKNLDGYAALRSRETAVVVFEPL</sequence>
<dbReference type="EMBL" id="BONC01000006">
    <property type="protein sequence ID" value="GIF55193.1"/>
    <property type="molecule type" value="Genomic_DNA"/>
</dbReference>
<dbReference type="PANTHER" id="PTHR39428">
    <property type="entry name" value="F420H(2)-DEPENDENT QUINONE REDUCTASE RV1261C"/>
    <property type="match status" value="1"/>
</dbReference>
<keyword evidence="4" id="KW-1185">Reference proteome</keyword>
<reference evidence="3 4" key="1">
    <citation type="submission" date="2021-01" db="EMBL/GenBank/DDBJ databases">
        <title>Whole genome shotgun sequence of Asanoa iriomotensis NBRC 100142.</title>
        <authorList>
            <person name="Komaki H."/>
            <person name="Tamura T."/>
        </authorList>
    </citation>
    <scope>NUCLEOTIDE SEQUENCE [LARGE SCALE GENOMIC DNA]</scope>
    <source>
        <strain evidence="3 4">NBRC 100142</strain>
    </source>
</reference>
<gene>
    <name evidence="3" type="ORF">Air01nite_12880</name>
</gene>
<proteinExistence type="inferred from homology"/>
<organism evidence="3 4">
    <name type="scientific">Asanoa iriomotensis</name>
    <dbReference type="NCBI Taxonomy" id="234613"/>
    <lineage>
        <taxon>Bacteria</taxon>
        <taxon>Bacillati</taxon>
        <taxon>Actinomycetota</taxon>
        <taxon>Actinomycetes</taxon>
        <taxon>Micromonosporales</taxon>
        <taxon>Micromonosporaceae</taxon>
        <taxon>Asanoa</taxon>
    </lineage>
</organism>
<evidence type="ECO:0000313" key="4">
    <source>
        <dbReference type="Proteomes" id="UP000624325"/>
    </source>
</evidence>
<evidence type="ECO:0000256" key="2">
    <source>
        <dbReference type="ARBA" id="ARBA00049106"/>
    </source>
</evidence>
<dbReference type="Proteomes" id="UP000624325">
    <property type="component" value="Unassembled WGS sequence"/>
</dbReference>
<evidence type="ECO:0000256" key="1">
    <source>
        <dbReference type="ARBA" id="ARBA00008710"/>
    </source>
</evidence>
<accession>A0ABQ4BXD6</accession>
<dbReference type="Pfam" id="PF04075">
    <property type="entry name" value="F420H2_quin_red"/>
    <property type="match status" value="1"/>
</dbReference>
<evidence type="ECO:0000313" key="3">
    <source>
        <dbReference type="EMBL" id="GIF55193.1"/>
    </source>
</evidence>
<dbReference type="PANTHER" id="PTHR39428:SF3">
    <property type="entry name" value="DEAZAFLAVIN-DEPENDENT NITROREDUCTASE"/>
    <property type="match status" value="1"/>
</dbReference>